<keyword evidence="1" id="KW-0812">Transmembrane</keyword>
<dbReference type="Pfam" id="PF19883">
    <property type="entry name" value="DUF6356"/>
    <property type="match status" value="1"/>
</dbReference>
<evidence type="ECO:0008006" key="4">
    <source>
        <dbReference type="Google" id="ProtNLM"/>
    </source>
</evidence>
<reference evidence="3" key="1">
    <citation type="journal article" date="2019" name="Int. J. Syst. Evol. Microbiol.">
        <title>The Global Catalogue of Microorganisms (GCM) 10K type strain sequencing project: providing services to taxonomists for standard genome sequencing and annotation.</title>
        <authorList>
            <consortium name="The Broad Institute Genomics Platform"/>
            <consortium name="The Broad Institute Genome Sequencing Center for Infectious Disease"/>
            <person name="Wu L."/>
            <person name="Ma J."/>
        </authorList>
    </citation>
    <scope>NUCLEOTIDE SEQUENCE [LARGE SCALE GENOMIC DNA]</scope>
    <source>
        <strain evidence="3">NBRC 110140</strain>
    </source>
</reference>
<evidence type="ECO:0000313" key="3">
    <source>
        <dbReference type="Proteomes" id="UP001156694"/>
    </source>
</evidence>
<feature type="transmembrane region" description="Helical" evidence="1">
    <location>
        <begin position="30"/>
        <end position="51"/>
    </location>
</feature>
<accession>A0ABQ5VTX7</accession>
<organism evidence="2 3">
    <name type="scientific">Amylibacter marinus</name>
    <dbReference type="NCBI Taxonomy" id="1475483"/>
    <lineage>
        <taxon>Bacteria</taxon>
        <taxon>Pseudomonadati</taxon>
        <taxon>Pseudomonadota</taxon>
        <taxon>Alphaproteobacteria</taxon>
        <taxon>Rhodobacterales</taxon>
        <taxon>Paracoccaceae</taxon>
        <taxon>Amylibacter</taxon>
    </lineage>
</organism>
<comment type="caution">
    <text evidence="2">The sequence shown here is derived from an EMBL/GenBank/DDBJ whole genome shotgun (WGS) entry which is preliminary data.</text>
</comment>
<evidence type="ECO:0000313" key="2">
    <source>
        <dbReference type="EMBL" id="GLQ34702.1"/>
    </source>
</evidence>
<keyword evidence="1" id="KW-1133">Transmembrane helix</keyword>
<name>A0ABQ5VTX7_9RHOB</name>
<keyword evidence="1" id="KW-0472">Membrane</keyword>
<dbReference type="InterPro" id="IPR045936">
    <property type="entry name" value="DUF6356"/>
</dbReference>
<dbReference type="RefSeq" id="WP_284376608.1">
    <property type="nucleotide sequence ID" value="NZ_BSNN01000002.1"/>
</dbReference>
<keyword evidence="3" id="KW-1185">Reference proteome</keyword>
<protein>
    <recommendedName>
        <fullName evidence="4">Capsule biosynthesis protein</fullName>
    </recommendedName>
</protein>
<gene>
    <name evidence="2" type="ORF">GCM10007939_09850</name>
</gene>
<proteinExistence type="predicted"/>
<sequence length="69" mass="7804">MAHKVTDLFTAHPASVDETYLQHLGFALRFSGWLILAGMAALLHALLPFLFEKTASNIINTLHHRIHKR</sequence>
<dbReference type="Proteomes" id="UP001156694">
    <property type="component" value="Unassembled WGS sequence"/>
</dbReference>
<dbReference type="EMBL" id="BSNN01000002">
    <property type="protein sequence ID" value="GLQ34702.1"/>
    <property type="molecule type" value="Genomic_DNA"/>
</dbReference>
<evidence type="ECO:0000256" key="1">
    <source>
        <dbReference type="SAM" id="Phobius"/>
    </source>
</evidence>